<dbReference type="InterPro" id="IPR000394">
    <property type="entry name" value="RNA_pol_sigma_54"/>
</dbReference>
<dbReference type="InterPro" id="IPR007046">
    <property type="entry name" value="RNA_pol_sigma_54_core-bd"/>
</dbReference>
<dbReference type="PRINTS" id="PR00045">
    <property type="entry name" value="SIGMA54FCT"/>
</dbReference>
<dbReference type="PANTHER" id="PTHR32248:SF4">
    <property type="entry name" value="RNA POLYMERASE SIGMA-54 FACTOR"/>
    <property type="match status" value="1"/>
</dbReference>
<evidence type="ECO:0000256" key="4">
    <source>
        <dbReference type="ARBA" id="ARBA00022695"/>
    </source>
</evidence>
<evidence type="ECO:0000256" key="3">
    <source>
        <dbReference type="ARBA" id="ARBA00022679"/>
    </source>
</evidence>
<protein>
    <submittedName>
        <fullName evidence="11">RNA polymerase sigma-54 factor</fullName>
    </submittedName>
</protein>
<dbReference type="EMBL" id="AP010656">
    <property type="protein sequence ID" value="BAG83404.1"/>
    <property type="molecule type" value="Genomic_DNA"/>
</dbReference>
<evidence type="ECO:0000259" key="10">
    <source>
        <dbReference type="Pfam" id="PF04963"/>
    </source>
</evidence>
<dbReference type="NCBIfam" id="TIGR02395">
    <property type="entry name" value="rpoN_sigma"/>
    <property type="match status" value="1"/>
</dbReference>
<keyword evidence="5" id="KW-0805">Transcription regulation</keyword>
<feature type="domain" description="RNA polymerase sigma factor 54 core-binding" evidence="10">
    <location>
        <begin position="93"/>
        <end position="290"/>
    </location>
</feature>
<keyword evidence="7" id="KW-0238">DNA-binding</keyword>
<dbReference type="HOGENOM" id="CLU_020569_0_1_10"/>
<dbReference type="PIRSF" id="PIRSF000774">
    <property type="entry name" value="RpoN"/>
    <property type="match status" value="1"/>
</dbReference>
<dbReference type="Pfam" id="PF04963">
    <property type="entry name" value="Sigma54_CBD"/>
    <property type="match status" value="1"/>
</dbReference>
<dbReference type="GO" id="GO:0006352">
    <property type="term" value="P:DNA-templated transcription initiation"/>
    <property type="evidence" value="ECO:0007669"/>
    <property type="project" value="InterPro"/>
</dbReference>
<evidence type="ECO:0000256" key="1">
    <source>
        <dbReference type="ARBA" id="ARBA00008798"/>
    </source>
</evidence>
<dbReference type="Gene3D" id="1.10.10.60">
    <property type="entry name" value="Homeodomain-like"/>
    <property type="match status" value="1"/>
</dbReference>
<dbReference type="Proteomes" id="UP000000723">
    <property type="component" value="Chromosome"/>
</dbReference>
<dbReference type="RefSeq" id="WP_012573165.1">
    <property type="nucleotide sequence ID" value="NC_011565.1"/>
</dbReference>
<comment type="similarity">
    <text evidence="1">Belongs to the sigma-54 factor family.</text>
</comment>
<gene>
    <name evidence="11" type="ordered locus">CFPG_141</name>
</gene>
<evidence type="ECO:0000259" key="9">
    <source>
        <dbReference type="Pfam" id="PF04552"/>
    </source>
</evidence>
<dbReference type="GO" id="GO:0016987">
    <property type="term" value="F:sigma factor activity"/>
    <property type="evidence" value="ECO:0007669"/>
    <property type="project" value="UniProtKB-KW"/>
</dbReference>
<keyword evidence="3" id="KW-0808">Transferase</keyword>
<evidence type="ECO:0000256" key="6">
    <source>
        <dbReference type="ARBA" id="ARBA00023082"/>
    </source>
</evidence>
<dbReference type="Pfam" id="PF04552">
    <property type="entry name" value="Sigma54_DBD"/>
    <property type="match status" value="1"/>
</dbReference>
<dbReference type="OrthoDB" id="9814402at2"/>
<dbReference type="InterPro" id="IPR007634">
    <property type="entry name" value="RNA_pol_sigma_54_DNA-bd"/>
</dbReference>
<dbReference type="GO" id="GO:0001216">
    <property type="term" value="F:DNA-binding transcription activator activity"/>
    <property type="evidence" value="ECO:0007669"/>
    <property type="project" value="InterPro"/>
</dbReference>
<dbReference type="eggNOG" id="COG1508">
    <property type="taxonomic scope" value="Bacteria"/>
</dbReference>
<keyword evidence="4" id="KW-0548">Nucleotidyltransferase</keyword>
<dbReference type="PROSITE" id="PS00718">
    <property type="entry name" value="SIGMA54_2"/>
    <property type="match status" value="1"/>
</dbReference>
<dbReference type="KEGG" id="aps:CFPG_141"/>
<evidence type="ECO:0000313" key="12">
    <source>
        <dbReference type="Proteomes" id="UP000000723"/>
    </source>
</evidence>
<dbReference type="PROSITE" id="PS50044">
    <property type="entry name" value="SIGMA54_3"/>
    <property type="match status" value="1"/>
</dbReference>
<accession>B6YQD2</accession>
<evidence type="ECO:0000256" key="7">
    <source>
        <dbReference type="ARBA" id="ARBA00023125"/>
    </source>
</evidence>
<name>B6YQD2_AZOPC</name>
<keyword evidence="8" id="KW-0804">Transcription</keyword>
<proteinExistence type="inferred from homology"/>
<dbReference type="GO" id="GO:0003677">
    <property type="term" value="F:DNA binding"/>
    <property type="evidence" value="ECO:0007669"/>
    <property type="project" value="UniProtKB-KW"/>
</dbReference>
<evidence type="ECO:0000256" key="8">
    <source>
        <dbReference type="ARBA" id="ARBA00023163"/>
    </source>
</evidence>
<dbReference type="GO" id="GO:0016779">
    <property type="term" value="F:nucleotidyltransferase activity"/>
    <property type="evidence" value="ECO:0007669"/>
    <property type="project" value="UniProtKB-KW"/>
</dbReference>
<keyword evidence="2" id="KW-0240">DNA-directed RNA polymerase</keyword>
<dbReference type="Gene3D" id="1.10.10.1330">
    <property type="entry name" value="RNA polymerase sigma-54 factor, core-binding domain"/>
    <property type="match status" value="1"/>
</dbReference>
<dbReference type="PANTHER" id="PTHR32248">
    <property type="entry name" value="RNA POLYMERASE SIGMA-54 FACTOR"/>
    <property type="match status" value="1"/>
</dbReference>
<evidence type="ECO:0000256" key="2">
    <source>
        <dbReference type="ARBA" id="ARBA00022478"/>
    </source>
</evidence>
<sequence>MIKQQLSYKQQQKFSPQQIQQTKLLELTTLEVENRINEELEENPVLEEIPEPDEYGLQIERLNKSDTFLGGSLREDNVHSYKFQQNGSLNRWEMVYAEPESFHEYLLNQLKLKELSEEEIKIGQYIIGNMDDNGYIRQSFQTLSDDISFQYGHDVSISEIKKVLESIQGLDPPGIGAGDLQECLLLQLRRKKITPIRCLVIDILEKHFAIFAKKHYDSLCKIYNISKENLKDVIREVALLNPKPGNICESSMESKLAHIIPDFIVEIIDGKLIFTMAKRNMPTLKVNEGYSEILSNNVGNKSLKKREVVAFVKKKINSAQWFIDAIKQRNTTLYNTMLAIIELQQDFFLTGEEQALKPMKLKDVSQLCGYDISTVSRATINKYIQSDWGIYPLRFFFSEAMINEEGEEISTREIKAILKFFIKTEDKKNPFTDDVLANLLKKKGYNIARRTVAKYREQLNIPVSRLRKGVG</sequence>
<organism evidence="11 12">
    <name type="scientific">Azobacteroides pseudotrichonymphae genomovar. CFP2</name>
    <dbReference type="NCBI Taxonomy" id="511995"/>
    <lineage>
        <taxon>Bacteria</taxon>
        <taxon>Pseudomonadati</taxon>
        <taxon>Bacteroidota</taxon>
        <taxon>Bacteroidia</taxon>
        <taxon>Bacteroidales</taxon>
        <taxon>Candidatus Azobacteroides</taxon>
    </lineage>
</organism>
<keyword evidence="12" id="KW-1185">Reference proteome</keyword>
<keyword evidence="6" id="KW-0731">Sigma factor</keyword>
<feature type="domain" description="RNA polymerase sigma factor 54 DNA-binding" evidence="9">
    <location>
        <begin position="311"/>
        <end position="468"/>
    </location>
</feature>
<reference evidence="12" key="1">
    <citation type="journal article" date="2008" name="Science">
        <title>Genome of an endosymbiont coupling N2 fixation to cellulolysis within RT protist cells in termite gut.</title>
        <authorList>
            <person name="Hongoh Y."/>
            <person name="Sharma V.K."/>
            <person name="Prakash T."/>
            <person name="Noda S."/>
            <person name="Toh H."/>
            <person name="Taylor T.D."/>
            <person name="Kudo T."/>
            <person name="Sakaki Y."/>
            <person name="Toyoda A."/>
            <person name="Hattori M."/>
            <person name="Ohkuma M."/>
        </authorList>
    </citation>
    <scope>NUCLEOTIDE SEQUENCE [LARGE SCALE GENOMIC DNA]</scope>
</reference>
<evidence type="ECO:0000256" key="5">
    <source>
        <dbReference type="ARBA" id="ARBA00023015"/>
    </source>
</evidence>
<dbReference type="AlphaFoldDB" id="B6YQD2"/>
<dbReference type="GO" id="GO:0000428">
    <property type="term" value="C:DNA-directed RNA polymerase complex"/>
    <property type="evidence" value="ECO:0007669"/>
    <property type="project" value="UniProtKB-KW"/>
</dbReference>
<evidence type="ECO:0000313" key="11">
    <source>
        <dbReference type="EMBL" id="BAG83404.1"/>
    </source>
</evidence>
<dbReference type="STRING" id="511995.CFPG_141"/>
<dbReference type="Pfam" id="PF00309">
    <property type="entry name" value="Sigma54_AID"/>
    <property type="match status" value="1"/>
</dbReference>
<dbReference type="InterPro" id="IPR038709">
    <property type="entry name" value="RpoN_core-bd_sf"/>
</dbReference>